<dbReference type="EMBL" id="SSMQ01000052">
    <property type="protein sequence ID" value="TKC99901.1"/>
    <property type="molecule type" value="Genomic_DNA"/>
</dbReference>
<feature type="transmembrane region" description="Helical" evidence="1">
    <location>
        <begin position="40"/>
        <end position="60"/>
    </location>
</feature>
<protein>
    <submittedName>
        <fullName evidence="2">Uncharacterized protein</fullName>
    </submittedName>
</protein>
<sequence>MRTHLRGALATTMLVAGIALFGWVVHRHYPIPKWLFWRYAGYWLGALVVGTASYGIGHVLVERVFRLRLPLLEHAVLSFVLGIFGFETTMCLVGAAQGYRKPAFYAVPLVLLAAVAWPLRRHVTHVRKVLARTARTRPALGWSTLATVFGVLGLGMVYFLVLTPHNVQFDARWKHMAIAENWVAHGGLYPAAEGWVFSARPHFTSYLYTWAFLAPGRLFDKMVLSAHLEFLIFVVTTVVGIPALVRRLVPKADPRWVWAARFVFPGVFLYDSSLSGGADHAGAMYAVPIALCLFRVLRDFDPRFVVLLGLFIGGAGITKETIVMMLGVAPLLLVGGKILVVLVQSLRGKATPELRRRALLSPLLLAAAGLVATSPLWVKNFLFYGDPVYPVFSKYLHAHPLSDQALYRFKYGYAEGLLWNPTRDLQGLRETLQALFTWSFSPNDWPKFHRTVPVIGSLFTLLLACLPFLKNTKRLWILVFWIHVGIFGWYSVHHQDRYLQGLMPLMAAVTVTIAISLWRSFGVAARGALGLLVGLQIIWGGDVYFIQTHGFVKTPLKSAIDLLSAGFEKKYDDRFDIQEGWQDVGNAMPKGSRLLVHIFLSHHFQLGTNRETILDMYLFQYGIEYGAAKNPEGVRQMVKDLGATHVFVQPDKKADGMNSIAADILFWDFVRYLTNRKTVNEGVLGGVPDKPIEVPFRDTVAVLSCSAKAPPNGLYKLSDLRTLPYGPDNRRFGKPLRAANNKEEAAALLPMAEFVVVEDTCFDPKNLPPDLSRSYDLLVERREWSGFRAMDIFRRKGHLPVAPVPPGP</sequence>
<reference evidence="2 3" key="1">
    <citation type="submission" date="2019-04" db="EMBL/GenBank/DDBJ databases">
        <authorList>
            <person name="Li Y."/>
            <person name="Wang J."/>
        </authorList>
    </citation>
    <scope>NUCLEOTIDE SEQUENCE [LARGE SCALE GENOMIC DNA]</scope>
    <source>
        <strain evidence="2 3">DSM 14668</strain>
    </source>
</reference>
<dbReference type="OrthoDB" id="5480304at2"/>
<feature type="transmembrane region" description="Helical" evidence="1">
    <location>
        <begin position="304"/>
        <end position="322"/>
    </location>
</feature>
<feature type="transmembrane region" description="Helical" evidence="1">
    <location>
        <begin position="222"/>
        <end position="244"/>
    </location>
</feature>
<feature type="transmembrane region" description="Helical" evidence="1">
    <location>
        <begin position="498"/>
        <end position="517"/>
    </location>
</feature>
<accession>A0A4U1J0L1</accession>
<dbReference type="RefSeq" id="WP_136933702.1">
    <property type="nucleotide sequence ID" value="NZ_SSMQ01000052.1"/>
</dbReference>
<keyword evidence="1" id="KW-1133">Transmembrane helix</keyword>
<feature type="transmembrane region" description="Helical" evidence="1">
    <location>
        <begin position="102"/>
        <end position="119"/>
    </location>
</feature>
<evidence type="ECO:0000256" key="1">
    <source>
        <dbReference type="SAM" id="Phobius"/>
    </source>
</evidence>
<feature type="transmembrane region" description="Helical" evidence="1">
    <location>
        <begin position="358"/>
        <end position="378"/>
    </location>
</feature>
<feature type="transmembrane region" description="Helical" evidence="1">
    <location>
        <begin position="7"/>
        <end position="25"/>
    </location>
</feature>
<keyword evidence="1" id="KW-0812">Transmembrane</keyword>
<evidence type="ECO:0000313" key="3">
    <source>
        <dbReference type="Proteomes" id="UP000309215"/>
    </source>
</evidence>
<dbReference type="AlphaFoldDB" id="A0A4U1J0L1"/>
<gene>
    <name evidence="2" type="ORF">E8A74_36435</name>
</gene>
<organism evidence="2 3">
    <name type="scientific">Polyangium fumosum</name>
    <dbReference type="NCBI Taxonomy" id="889272"/>
    <lineage>
        <taxon>Bacteria</taxon>
        <taxon>Pseudomonadati</taxon>
        <taxon>Myxococcota</taxon>
        <taxon>Polyangia</taxon>
        <taxon>Polyangiales</taxon>
        <taxon>Polyangiaceae</taxon>
        <taxon>Polyangium</taxon>
    </lineage>
</organism>
<proteinExistence type="predicted"/>
<feature type="transmembrane region" description="Helical" evidence="1">
    <location>
        <begin position="140"/>
        <end position="161"/>
    </location>
</feature>
<feature type="transmembrane region" description="Helical" evidence="1">
    <location>
        <begin position="529"/>
        <end position="546"/>
    </location>
</feature>
<name>A0A4U1J0L1_9BACT</name>
<feature type="transmembrane region" description="Helical" evidence="1">
    <location>
        <begin position="475"/>
        <end position="492"/>
    </location>
</feature>
<feature type="transmembrane region" description="Helical" evidence="1">
    <location>
        <begin position="448"/>
        <end position="468"/>
    </location>
</feature>
<evidence type="ECO:0000313" key="2">
    <source>
        <dbReference type="EMBL" id="TKC99901.1"/>
    </source>
</evidence>
<keyword evidence="1" id="KW-0472">Membrane</keyword>
<feature type="transmembrane region" description="Helical" evidence="1">
    <location>
        <begin position="328"/>
        <end position="346"/>
    </location>
</feature>
<keyword evidence="3" id="KW-1185">Reference proteome</keyword>
<feature type="transmembrane region" description="Helical" evidence="1">
    <location>
        <begin position="72"/>
        <end position="96"/>
    </location>
</feature>
<dbReference type="Proteomes" id="UP000309215">
    <property type="component" value="Unassembled WGS sequence"/>
</dbReference>
<comment type="caution">
    <text evidence="2">The sequence shown here is derived from an EMBL/GenBank/DDBJ whole genome shotgun (WGS) entry which is preliminary data.</text>
</comment>